<dbReference type="OMA" id="MEIMHEY"/>
<dbReference type="KEGG" id="lgi:LOTGIDRAFT_228913"/>
<dbReference type="OrthoDB" id="6114246at2759"/>
<name>V4BK62_LOTGI</name>
<proteinExistence type="predicted"/>
<reference evidence="5 6" key="1">
    <citation type="journal article" date="2013" name="Nature">
        <title>Insights into bilaterian evolution from three spiralian genomes.</title>
        <authorList>
            <person name="Simakov O."/>
            <person name="Marletaz F."/>
            <person name="Cho S.J."/>
            <person name="Edsinger-Gonzales E."/>
            <person name="Havlak P."/>
            <person name="Hellsten U."/>
            <person name="Kuo D.H."/>
            <person name="Larsson T."/>
            <person name="Lv J."/>
            <person name="Arendt D."/>
            <person name="Savage R."/>
            <person name="Osoegawa K."/>
            <person name="de Jong P."/>
            <person name="Grimwood J."/>
            <person name="Chapman J.A."/>
            <person name="Shapiro H."/>
            <person name="Aerts A."/>
            <person name="Otillar R.P."/>
            <person name="Terry A.Y."/>
            <person name="Boore J.L."/>
            <person name="Grigoriev I.V."/>
            <person name="Lindberg D.R."/>
            <person name="Seaver E.C."/>
            <person name="Weisblat D.A."/>
            <person name="Putnam N.H."/>
            <person name="Rokhsar D.S."/>
        </authorList>
    </citation>
    <scope>NUCLEOTIDE SEQUENCE [LARGE SCALE GENOMIC DNA]</scope>
</reference>
<evidence type="ECO:0000256" key="2">
    <source>
        <dbReference type="SAM" id="MobiDB-lite"/>
    </source>
</evidence>
<sequence length="247" mass="28636">MAPPKVDLNNKEKNIDGESIPEAVFVDQKSELNRATVQRRECKRRRKCKAGLICLAVVVVALIVALPILVLHMRRHHRGVFSRWCGTKDYDRVPEHVRIDDQRKLIFVNGTKTGKYDAFNAVHDYDHKISAFRHAQTKRCFMDPLHKSFNDGVREWDREDDDHHGRKGHHDKHSGKPVRYFKALDPTEESVAQSFWGQHVVNHCKDHKFHMLKPLKEAPAKVNTSTTIIIRIVSVDAVRIIYINIKM</sequence>
<gene>
    <name evidence="5" type="ORF">LOTGIDRAFT_228913</name>
</gene>
<evidence type="ECO:0000256" key="3">
    <source>
        <dbReference type="SAM" id="Phobius"/>
    </source>
</evidence>
<dbReference type="RefSeq" id="XP_009059999.1">
    <property type="nucleotide sequence ID" value="XM_009061751.1"/>
</dbReference>
<keyword evidence="3" id="KW-0472">Membrane</keyword>
<keyword evidence="3" id="KW-0812">Transmembrane</keyword>
<organism evidence="5 6">
    <name type="scientific">Lottia gigantea</name>
    <name type="common">Giant owl limpet</name>
    <dbReference type="NCBI Taxonomy" id="225164"/>
    <lineage>
        <taxon>Eukaryota</taxon>
        <taxon>Metazoa</taxon>
        <taxon>Spiralia</taxon>
        <taxon>Lophotrochozoa</taxon>
        <taxon>Mollusca</taxon>
        <taxon>Gastropoda</taxon>
        <taxon>Patellogastropoda</taxon>
        <taxon>Lottioidea</taxon>
        <taxon>Lottiidae</taxon>
        <taxon>Lottia</taxon>
    </lineage>
</organism>
<evidence type="ECO:0000256" key="1">
    <source>
        <dbReference type="ARBA" id="ARBA00023157"/>
    </source>
</evidence>
<dbReference type="CTD" id="20247832"/>
<keyword evidence="1" id="KW-1015">Disulfide bond</keyword>
<keyword evidence="6" id="KW-1185">Reference proteome</keyword>
<evidence type="ECO:0000313" key="6">
    <source>
        <dbReference type="Proteomes" id="UP000030746"/>
    </source>
</evidence>
<dbReference type="InterPro" id="IPR007084">
    <property type="entry name" value="BRICHOS_dom"/>
</dbReference>
<dbReference type="EMBL" id="KB202619">
    <property type="protein sequence ID" value="ESO88949.1"/>
    <property type="molecule type" value="Genomic_DNA"/>
</dbReference>
<feature type="region of interest" description="Disordered" evidence="2">
    <location>
        <begin position="156"/>
        <end position="177"/>
    </location>
</feature>
<protein>
    <recommendedName>
        <fullName evidence="4">BRICHOS domain-containing protein</fullName>
    </recommendedName>
</protein>
<dbReference type="GeneID" id="20247832"/>
<feature type="domain" description="BRICHOS" evidence="4">
    <location>
        <begin position="113"/>
        <end position="212"/>
    </location>
</feature>
<feature type="compositionally biased region" description="Basic residues" evidence="2">
    <location>
        <begin position="165"/>
        <end position="176"/>
    </location>
</feature>
<dbReference type="Proteomes" id="UP000030746">
    <property type="component" value="Unassembled WGS sequence"/>
</dbReference>
<accession>V4BK62</accession>
<feature type="transmembrane region" description="Helical" evidence="3">
    <location>
        <begin position="50"/>
        <end position="73"/>
    </location>
</feature>
<dbReference type="AlphaFoldDB" id="V4BK62"/>
<keyword evidence="3" id="KW-1133">Transmembrane helix</keyword>
<dbReference type="HOGENOM" id="CLU_100359_0_0_1"/>
<dbReference type="PROSITE" id="PS50869">
    <property type="entry name" value="BRICHOS"/>
    <property type="match status" value="1"/>
</dbReference>
<evidence type="ECO:0000313" key="5">
    <source>
        <dbReference type="EMBL" id="ESO88949.1"/>
    </source>
</evidence>
<evidence type="ECO:0000259" key="4">
    <source>
        <dbReference type="PROSITE" id="PS50869"/>
    </source>
</evidence>